<dbReference type="FunFam" id="3.40.50.720:FF:000084">
    <property type="entry name" value="Short-chain dehydrogenase reductase"/>
    <property type="match status" value="1"/>
</dbReference>
<dbReference type="Gene3D" id="3.40.50.720">
    <property type="entry name" value="NAD(P)-binding Rossmann-like Domain"/>
    <property type="match status" value="1"/>
</dbReference>
<keyword evidence="2" id="KW-0560">Oxidoreductase</keyword>
<dbReference type="CDD" id="cd05233">
    <property type="entry name" value="SDR_c"/>
    <property type="match status" value="1"/>
</dbReference>
<dbReference type="EMBL" id="QLTA01000021">
    <property type="protein sequence ID" value="RAR81001.1"/>
    <property type="molecule type" value="Genomic_DNA"/>
</dbReference>
<dbReference type="InterPro" id="IPR020904">
    <property type="entry name" value="Sc_DH/Rdtase_CS"/>
</dbReference>
<keyword evidence="5" id="KW-1185">Reference proteome</keyword>
<dbReference type="SUPFAM" id="SSF51735">
    <property type="entry name" value="NAD(P)-binding Rossmann-fold domains"/>
    <property type="match status" value="1"/>
</dbReference>
<dbReference type="InterPro" id="IPR057326">
    <property type="entry name" value="KR_dom"/>
</dbReference>
<dbReference type="InterPro" id="IPR036291">
    <property type="entry name" value="NAD(P)-bd_dom_sf"/>
</dbReference>
<dbReference type="OrthoDB" id="7064009at2"/>
<dbReference type="GO" id="GO:0016491">
    <property type="term" value="F:oxidoreductase activity"/>
    <property type="evidence" value="ECO:0007669"/>
    <property type="project" value="UniProtKB-KW"/>
</dbReference>
<sequence length="252" mass="26164">MSDFCQDRVVLITGGGTGIGRATSLAFAQAGARVVVAGRSAASCEETAREIRASGGSALAVVCDVADEGQVQAMCERARAAMGPVDFAFLNAGVGSASSVIEQEVDAFERVLRTNCTGLMLCLKHLLRPMYERRCGAIVANLSVHAHRTILAGTMAYTASKHAAWAITKTAAIESAIHGVRVNAVSPGPVHTDMLVRSCEVSGGTEAWAARLPMQRVGRPQEVADTVMWLCSPSASFVTGAAIAVDGGFLAA</sequence>
<gene>
    <name evidence="4" type="ORF">AX018_102117</name>
</gene>
<dbReference type="PROSITE" id="PS00061">
    <property type="entry name" value="ADH_SHORT"/>
    <property type="match status" value="1"/>
</dbReference>
<evidence type="ECO:0000313" key="5">
    <source>
        <dbReference type="Proteomes" id="UP000248856"/>
    </source>
</evidence>
<dbReference type="RefSeq" id="WP_111877513.1">
    <property type="nucleotide sequence ID" value="NZ_CBCSGC010000014.1"/>
</dbReference>
<comment type="caution">
    <text evidence="4">The sequence shown here is derived from an EMBL/GenBank/DDBJ whole genome shotgun (WGS) entry which is preliminary data.</text>
</comment>
<protein>
    <submittedName>
        <fullName evidence="4">NAD(P)-dependent dehydrogenase (Short-subunit alcohol dehydrogenase family)</fullName>
    </submittedName>
</protein>
<accession>A0A328Z4E2</accession>
<dbReference type="PANTHER" id="PTHR24321:SF11">
    <property type="entry name" value="BLR0893 PROTEIN"/>
    <property type="match status" value="1"/>
</dbReference>
<dbReference type="SMART" id="SM00822">
    <property type="entry name" value="PKS_KR"/>
    <property type="match status" value="1"/>
</dbReference>
<proteinExistence type="inferred from homology"/>
<dbReference type="PRINTS" id="PR00081">
    <property type="entry name" value="GDHRDH"/>
</dbReference>
<evidence type="ECO:0000313" key="4">
    <source>
        <dbReference type="EMBL" id="RAR81001.1"/>
    </source>
</evidence>
<feature type="domain" description="Ketoreductase" evidence="3">
    <location>
        <begin position="8"/>
        <end position="163"/>
    </location>
</feature>
<dbReference type="InterPro" id="IPR002347">
    <property type="entry name" value="SDR_fam"/>
</dbReference>
<organism evidence="4 5">
    <name type="scientific">Paracidovorax anthurii</name>
    <dbReference type="NCBI Taxonomy" id="78229"/>
    <lineage>
        <taxon>Bacteria</taxon>
        <taxon>Pseudomonadati</taxon>
        <taxon>Pseudomonadota</taxon>
        <taxon>Betaproteobacteria</taxon>
        <taxon>Burkholderiales</taxon>
        <taxon>Comamonadaceae</taxon>
        <taxon>Paracidovorax</taxon>
    </lineage>
</organism>
<dbReference type="Pfam" id="PF13561">
    <property type="entry name" value="adh_short_C2"/>
    <property type="match status" value="1"/>
</dbReference>
<dbReference type="Proteomes" id="UP000248856">
    <property type="component" value="Unassembled WGS sequence"/>
</dbReference>
<name>A0A328Z4E2_9BURK</name>
<dbReference type="AlphaFoldDB" id="A0A328Z4E2"/>
<evidence type="ECO:0000259" key="3">
    <source>
        <dbReference type="SMART" id="SM00822"/>
    </source>
</evidence>
<comment type="similarity">
    <text evidence="1">Belongs to the short-chain dehydrogenases/reductases (SDR) family.</text>
</comment>
<dbReference type="PANTHER" id="PTHR24321">
    <property type="entry name" value="DEHYDROGENASES, SHORT CHAIN"/>
    <property type="match status" value="1"/>
</dbReference>
<reference evidence="4 5" key="1">
    <citation type="submission" date="2018-06" db="EMBL/GenBank/DDBJ databases">
        <title>Genomic Encyclopedia of Archaeal and Bacterial Type Strains, Phase II (KMG-II): from individual species to whole genera.</title>
        <authorList>
            <person name="Goeker M."/>
        </authorList>
    </citation>
    <scope>NUCLEOTIDE SEQUENCE [LARGE SCALE GENOMIC DNA]</scope>
    <source>
        <strain evidence="4 5">CFPB 3232</strain>
    </source>
</reference>
<evidence type="ECO:0000256" key="2">
    <source>
        <dbReference type="ARBA" id="ARBA00023002"/>
    </source>
</evidence>
<evidence type="ECO:0000256" key="1">
    <source>
        <dbReference type="ARBA" id="ARBA00006484"/>
    </source>
</evidence>